<dbReference type="InterPro" id="IPR014861">
    <property type="entry name" value="CNP1-like_dom"/>
</dbReference>
<dbReference type="AlphaFoldDB" id="A0A074V7N8"/>
<keyword evidence="1" id="KW-0732">Signal</keyword>
<evidence type="ECO:0000256" key="1">
    <source>
        <dbReference type="SAM" id="SignalP"/>
    </source>
</evidence>
<feature type="signal peptide" evidence="1">
    <location>
        <begin position="1"/>
        <end position="21"/>
    </location>
</feature>
<feature type="domain" description="CNP1-like uncharacterised" evidence="2">
    <location>
        <begin position="35"/>
        <end position="169"/>
    </location>
</feature>
<dbReference type="PROSITE" id="PS51257">
    <property type="entry name" value="PROKAR_LIPOPROTEIN"/>
    <property type="match status" value="1"/>
</dbReference>
<evidence type="ECO:0000313" key="4">
    <source>
        <dbReference type="Proteomes" id="UP000027644"/>
    </source>
</evidence>
<comment type="caution">
    <text evidence="3">The sequence shown here is derived from an EMBL/GenBank/DDBJ whole genome shotgun (WGS) entry which is preliminary data.</text>
</comment>
<protein>
    <submittedName>
        <fullName evidence="3">CNP1-like family</fullName>
    </submittedName>
</protein>
<proteinExistence type="predicted"/>
<organism evidence="3 4">
    <name type="scientific">Snodgrassella alvi SCGC AB-598-J21</name>
    <dbReference type="NCBI Taxonomy" id="1385367"/>
    <lineage>
        <taxon>Bacteria</taxon>
        <taxon>Pseudomonadati</taxon>
        <taxon>Pseudomonadota</taxon>
        <taxon>Betaproteobacteria</taxon>
        <taxon>Neisseriales</taxon>
        <taxon>Neisseriaceae</taxon>
        <taxon>Snodgrassella</taxon>
    </lineage>
</organism>
<evidence type="ECO:0000313" key="3">
    <source>
        <dbReference type="EMBL" id="KEP99831.1"/>
    </source>
</evidence>
<feature type="chain" id="PRO_5001701546" evidence="1">
    <location>
        <begin position="22"/>
        <end position="176"/>
    </location>
</feature>
<gene>
    <name evidence="3" type="ORF">SASC598J21_022680</name>
</gene>
<accession>A0A074V7N8</accession>
<dbReference type="Pfam" id="PF08750">
    <property type="entry name" value="CNP1"/>
    <property type="match status" value="1"/>
</dbReference>
<dbReference type="Proteomes" id="UP000027644">
    <property type="component" value="Unassembled WGS sequence"/>
</dbReference>
<sequence>MKVTKTVLTVLLLGVCACALARRETLYNEHYIGPDENQPWEEQAVPMPAYPAGNEQWADIYISQTYQGQPKLMLNSIQINTDRTIHYILNQQSDQGINNLTAEAIHCPTRRMKVFGYGDDVNKRWIQPRNSQWKVIGTSLNQLDKVRSVLYQTFCEDGLPRNQQELMKRITTRAMR</sequence>
<name>A0A074V7N8_9NEIS</name>
<evidence type="ECO:0000259" key="2">
    <source>
        <dbReference type="Pfam" id="PF08750"/>
    </source>
</evidence>
<reference evidence="3 4" key="1">
    <citation type="journal article" date="2014" name="PLoS Genet.">
        <title>Hidden diversity in honey bee gut symbionts detected by single-cell genomics.</title>
        <authorList>
            <person name="Engel P."/>
            <person name="Stepanauskas R."/>
            <person name="Moran N."/>
        </authorList>
    </citation>
    <scope>NUCLEOTIDE SEQUENCE [LARGE SCALE GENOMIC DNA]</scope>
    <source>
        <strain evidence="3 4">SCGC AB-598-J21</strain>
    </source>
</reference>
<dbReference type="EMBL" id="AVQL01000456">
    <property type="protein sequence ID" value="KEP99831.1"/>
    <property type="molecule type" value="Genomic_DNA"/>
</dbReference>